<dbReference type="Proteomes" id="UP000176952">
    <property type="component" value="Unassembled WGS sequence"/>
</dbReference>
<dbReference type="SUPFAM" id="SSF103647">
    <property type="entry name" value="TSP type-3 repeat"/>
    <property type="match status" value="1"/>
</dbReference>
<organism evidence="3 4">
    <name type="scientific">Candidatus Kerfeldbacteria bacterium RIFCSPHIGHO2_12_FULL_48_17</name>
    <dbReference type="NCBI Taxonomy" id="1798542"/>
    <lineage>
        <taxon>Bacteria</taxon>
        <taxon>Candidatus Kerfeldiibacteriota</taxon>
    </lineage>
</organism>
<evidence type="ECO:0000313" key="3">
    <source>
        <dbReference type="EMBL" id="OGY84784.1"/>
    </source>
</evidence>
<dbReference type="Pfam" id="PF02412">
    <property type="entry name" value="TSP_3"/>
    <property type="match status" value="1"/>
</dbReference>
<evidence type="ECO:0000313" key="4">
    <source>
        <dbReference type="Proteomes" id="UP000176952"/>
    </source>
</evidence>
<accession>A0A1G2B6G3</accession>
<dbReference type="InterPro" id="IPR003367">
    <property type="entry name" value="Thrombospondin_3-like_rpt"/>
</dbReference>
<dbReference type="STRING" id="1798542.A3F54_03305"/>
<sequence length="409" mass="44039">MKLKWSVMGRLFFIALITMGLPPWCQDSDDDGILDRVDNCPQVANIDQKDSDFDHAGDACQVFLAVFGYDWDAHGYDVRAVSDGGYIVVGEITNATRDAFIVKTDAFGNELWNKSFDNGRMDSARSVVEISVGKYIVMGTEEANGMSRMFVIALDPSGNQEWKKTFMEGSGSNEFGRGLTKKDNSIMGVSTGTDANGAIYNRLLGLDEAGNVLQNTLIVHGDFQFRTIDARSAGYIVCAEAESMDHISSWVAQFDSGGTIVAEKDFLDGGCKNIATLADDGAMLIGELATEEGKQLILRKFNADLGHLWFKEYGNPGEDEVGRAASEAADGGYFAVGSTKTTGTEISQVLIIKTNSDGAVEWARKLNEDSAAGTGEAVRGTPDGGFVMTGRHFGGALLWKSDSQGTVPQ</sequence>
<dbReference type="InterPro" id="IPR028974">
    <property type="entry name" value="TSP_type-3_rpt"/>
</dbReference>
<gene>
    <name evidence="3" type="ORF">A3F54_03305</name>
</gene>
<keyword evidence="1 2" id="KW-0732">Signal</keyword>
<name>A0A1G2B6G3_9BACT</name>
<comment type="caution">
    <text evidence="3">The sequence shown here is derived from an EMBL/GenBank/DDBJ whole genome shotgun (WGS) entry which is preliminary data.</text>
</comment>
<feature type="signal peptide" evidence="2">
    <location>
        <begin position="1"/>
        <end position="20"/>
    </location>
</feature>
<dbReference type="GO" id="GO:0005509">
    <property type="term" value="F:calcium ion binding"/>
    <property type="evidence" value="ECO:0007669"/>
    <property type="project" value="InterPro"/>
</dbReference>
<dbReference type="Gene3D" id="4.10.1080.10">
    <property type="entry name" value="TSP type-3 repeat"/>
    <property type="match status" value="1"/>
</dbReference>
<dbReference type="PANTHER" id="PTHR42754">
    <property type="entry name" value="ENDOGLUCANASE"/>
    <property type="match status" value="1"/>
</dbReference>
<evidence type="ECO:0000256" key="1">
    <source>
        <dbReference type="ARBA" id="ARBA00022729"/>
    </source>
</evidence>
<dbReference type="GO" id="GO:0007155">
    <property type="term" value="P:cell adhesion"/>
    <property type="evidence" value="ECO:0007669"/>
    <property type="project" value="InterPro"/>
</dbReference>
<protein>
    <recommendedName>
        <fullName evidence="5">Bulb-type lectin domain-containing protein</fullName>
    </recommendedName>
</protein>
<proteinExistence type="predicted"/>
<dbReference type="PANTHER" id="PTHR42754:SF1">
    <property type="entry name" value="LIPOPROTEIN"/>
    <property type="match status" value="1"/>
</dbReference>
<evidence type="ECO:0008006" key="5">
    <source>
        <dbReference type="Google" id="ProtNLM"/>
    </source>
</evidence>
<dbReference type="AlphaFoldDB" id="A0A1G2B6G3"/>
<feature type="chain" id="PRO_5009582015" description="Bulb-type lectin domain-containing protein" evidence="2">
    <location>
        <begin position="21"/>
        <end position="409"/>
    </location>
</feature>
<reference evidence="3 4" key="1">
    <citation type="journal article" date="2016" name="Nat. Commun.">
        <title>Thousands of microbial genomes shed light on interconnected biogeochemical processes in an aquifer system.</title>
        <authorList>
            <person name="Anantharaman K."/>
            <person name="Brown C.T."/>
            <person name="Hug L.A."/>
            <person name="Sharon I."/>
            <person name="Castelle C.J."/>
            <person name="Probst A.J."/>
            <person name="Thomas B.C."/>
            <person name="Singh A."/>
            <person name="Wilkins M.J."/>
            <person name="Karaoz U."/>
            <person name="Brodie E.L."/>
            <person name="Williams K.H."/>
            <person name="Hubbard S.S."/>
            <person name="Banfield J.F."/>
        </authorList>
    </citation>
    <scope>NUCLEOTIDE SEQUENCE [LARGE SCALE GENOMIC DNA]</scope>
</reference>
<dbReference type="EMBL" id="MHKD01000011">
    <property type="protein sequence ID" value="OGY84784.1"/>
    <property type="molecule type" value="Genomic_DNA"/>
</dbReference>
<evidence type="ECO:0000256" key="2">
    <source>
        <dbReference type="SAM" id="SignalP"/>
    </source>
</evidence>